<dbReference type="PANTHER" id="PTHR43227:SF11">
    <property type="entry name" value="BLL4140 PROTEIN"/>
    <property type="match status" value="1"/>
</dbReference>
<feature type="transmembrane region" description="Helical" evidence="7">
    <location>
        <begin position="137"/>
        <end position="157"/>
    </location>
</feature>
<dbReference type="PROSITE" id="PS50928">
    <property type="entry name" value="ABC_TM1"/>
    <property type="match status" value="1"/>
</dbReference>
<dbReference type="InterPro" id="IPR050809">
    <property type="entry name" value="UgpAE/MalFG_permease"/>
</dbReference>
<feature type="domain" description="ABC transmembrane type-1" evidence="8">
    <location>
        <begin position="91"/>
        <end position="305"/>
    </location>
</feature>
<name>A0ABY4RPC4_9BACL</name>
<keyword evidence="6 7" id="KW-0472">Membrane</keyword>
<reference evidence="9" key="1">
    <citation type="submission" date="2018-02" db="EMBL/GenBank/DDBJ databases">
        <authorList>
            <person name="Kim S.-K."/>
            <person name="Jung H.-I."/>
            <person name="Lee S.-W."/>
        </authorList>
    </citation>
    <scope>NUCLEOTIDE SEQUENCE</scope>
    <source>
        <strain evidence="9">SK3146</strain>
    </source>
</reference>
<evidence type="ECO:0000256" key="6">
    <source>
        <dbReference type="ARBA" id="ARBA00023136"/>
    </source>
</evidence>
<feature type="transmembrane region" description="Helical" evidence="7">
    <location>
        <begin position="95"/>
        <end position="116"/>
    </location>
</feature>
<evidence type="ECO:0000256" key="3">
    <source>
        <dbReference type="ARBA" id="ARBA00022475"/>
    </source>
</evidence>
<evidence type="ECO:0000256" key="1">
    <source>
        <dbReference type="ARBA" id="ARBA00004651"/>
    </source>
</evidence>
<comment type="similarity">
    <text evidence="7">Belongs to the binding-protein-dependent transport system permease family.</text>
</comment>
<dbReference type="PANTHER" id="PTHR43227">
    <property type="entry name" value="BLL4140 PROTEIN"/>
    <property type="match status" value="1"/>
</dbReference>
<feature type="transmembrane region" description="Helical" evidence="7">
    <location>
        <begin position="31"/>
        <end position="49"/>
    </location>
</feature>
<dbReference type="CDD" id="cd06261">
    <property type="entry name" value="TM_PBP2"/>
    <property type="match status" value="1"/>
</dbReference>
<comment type="subcellular location">
    <subcellularLocation>
        <location evidence="1 7">Cell membrane</location>
        <topology evidence="1 7">Multi-pass membrane protein</topology>
    </subcellularLocation>
</comment>
<keyword evidence="4 7" id="KW-0812">Transmembrane</keyword>
<evidence type="ECO:0000256" key="5">
    <source>
        <dbReference type="ARBA" id="ARBA00022989"/>
    </source>
</evidence>
<dbReference type="RefSeq" id="WP_249865677.1">
    <property type="nucleotide sequence ID" value="NZ_CP027059.1"/>
</dbReference>
<feature type="transmembrane region" description="Helical" evidence="7">
    <location>
        <begin position="284"/>
        <end position="305"/>
    </location>
</feature>
<dbReference type="InterPro" id="IPR035906">
    <property type="entry name" value="MetI-like_sf"/>
</dbReference>
<evidence type="ECO:0000313" key="9">
    <source>
        <dbReference type="EMBL" id="UQZ83681.1"/>
    </source>
</evidence>
<dbReference type="Gene3D" id="1.10.3720.10">
    <property type="entry name" value="MetI-like"/>
    <property type="match status" value="1"/>
</dbReference>
<sequence>MIHSQETKQAAAFSSARIRHPVIQGMARSKYLYAIFFIPFCYYVIFHYWPMYGIIIAFKDYNIVKGISGSPWVGFHHFEKFLKDPYFWKLIRNTLLINIYELIWAFPAPIVLALMLNELKNQAFKRIVQSISYLPHFISTVVVCGMIANFLSSDGLINQVIQWLGFEPVKFLMLPEWFRTIFVASGIWQSVGWGSIIYLAALTGVDVELYDAAKIDGANRWHQLLSITLPSIAPTISIMMILNLGRLMSVGFEKIILLYNGSTYETADVISTFVYRRGLLGSDFSYATAVELFQAIVGLVLLYTANKASKKISQTSLW</sequence>
<keyword evidence="10" id="KW-1185">Reference proteome</keyword>
<protein>
    <submittedName>
        <fullName evidence="9">Multiple-sugar transport system permease YteP</fullName>
    </submittedName>
</protein>
<gene>
    <name evidence="9" type="primary">yteP_44</name>
    <name evidence="9" type="ORF">SK3146_02888</name>
</gene>
<dbReference type="EMBL" id="CP027059">
    <property type="protein sequence ID" value="UQZ83681.1"/>
    <property type="molecule type" value="Genomic_DNA"/>
</dbReference>
<proteinExistence type="inferred from homology"/>
<keyword evidence="5 7" id="KW-1133">Transmembrane helix</keyword>
<evidence type="ECO:0000256" key="7">
    <source>
        <dbReference type="RuleBase" id="RU363032"/>
    </source>
</evidence>
<dbReference type="SUPFAM" id="SSF161098">
    <property type="entry name" value="MetI-like"/>
    <property type="match status" value="1"/>
</dbReference>
<reference evidence="9" key="2">
    <citation type="journal article" date="2021" name="J Anim Sci Technol">
        <title>Complete genome sequence of Paenibacillus konkukensis sp. nov. SK3146 as a potential probiotic strain.</title>
        <authorList>
            <person name="Jung H.I."/>
            <person name="Park S."/>
            <person name="Niu K.M."/>
            <person name="Lee S.W."/>
            <person name="Kothari D."/>
            <person name="Yi K.J."/>
            <person name="Kim S.K."/>
        </authorList>
    </citation>
    <scope>NUCLEOTIDE SEQUENCE</scope>
    <source>
        <strain evidence="9">SK3146</strain>
    </source>
</reference>
<organism evidence="9 10">
    <name type="scientific">Paenibacillus konkukensis</name>
    <dbReference type="NCBI Taxonomy" id="2020716"/>
    <lineage>
        <taxon>Bacteria</taxon>
        <taxon>Bacillati</taxon>
        <taxon>Bacillota</taxon>
        <taxon>Bacilli</taxon>
        <taxon>Bacillales</taxon>
        <taxon>Paenibacillaceae</taxon>
        <taxon>Paenibacillus</taxon>
    </lineage>
</organism>
<evidence type="ECO:0000256" key="2">
    <source>
        <dbReference type="ARBA" id="ARBA00022448"/>
    </source>
</evidence>
<evidence type="ECO:0000256" key="4">
    <source>
        <dbReference type="ARBA" id="ARBA00022692"/>
    </source>
</evidence>
<accession>A0ABY4RPC4</accession>
<keyword evidence="2 7" id="KW-0813">Transport</keyword>
<keyword evidence="3" id="KW-1003">Cell membrane</keyword>
<feature type="transmembrane region" description="Helical" evidence="7">
    <location>
        <begin position="177"/>
        <end position="203"/>
    </location>
</feature>
<evidence type="ECO:0000259" key="8">
    <source>
        <dbReference type="PROSITE" id="PS50928"/>
    </source>
</evidence>
<feature type="transmembrane region" description="Helical" evidence="7">
    <location>
        <begin position="224"/>
        <end position="244"/>
    </location>
</feature>
<dbReference type="Proteomes" id="UP001057134">
    <property type="component" value="Chromosome"/>
</dbReference>
<dbReference type="Pfam" id="PF00528">
    <property type="entry name" value="BPD_transp_1"/>
    <property type="match status" value="1"/>
</dbReference>
<evidence type="ECO:0000313" key="10">
    <source>
        <dbReference type="Proteomes" id="UP001057134"/>
    </source>
</evidence>
<dbReference type="InterPro" id="IPR000515">
    <property type="entry name" value="MetI-like"/>
</dbReference>